<dbReference type="RefSeq" id="WP_072578683.1">
    <property type="nucleotide sequence ID" value="NZ_CP016020.1"/>
</dbReference>
<evidence type="ECO:0008006" key="3">
    <source>
        <dbReference type="Google" id="ProtNLM"/>
    </source>
</evidence>
<reference evidence="1 2" key="1">
    <citation type="journal article" date="2016" name="Sci. Rep.">
        <title>Complete genome sequence and transcriptomic analysis of a novel marine strain Bacillus weihaiensis reveals the mechanism of brown algae degradation.</title>
        <authorList>
            <person name="Zhu Y."/>
            <person name="Chen P."/>
            <person name="Bao Y."/>
            <person name="Men Y."/>
            <person name="Zeng Y."/>
            <person name="Yang J."/>
            <person name="Sun J."/>
            <person name="Sun Y."/>
        </authorList>
    </citation>
    <scope>NUCLEOTIDE SEQUENCE [LARGE SCALE GENOMIC DNA]</scope>
    <source>
        <strain evidence="1 2">Alg07</strain>
    </source>
</reference>
<keyword evidence="2" id="KW-1185">Reference proteome</keyword>
<dbReference type="AlphaFoldDB" id="A0A1L3MNG6"/>
<dbReference type="Proteomes" id="UP000181936">
    <property type="component" value="Chromosome"/>
</dbReference>
<sequence>MKVNDQEKKALSEAIDRMNEGLDAFIELYNESEDDSELIEFQEETIQVIEKAIQAYGKEIVTNKINTIVKEVLSFLPAKKDDDGNGKDK</sequence>
<gene>
    <name evidence="1" type="ORF">A9C19_03435</name>
</gene>
<dbReference type="Pfam" id="PF11458">
    <property type="entry name" value="Mistic"/>
    <property type="match status" value="1"/>
</dbReference>
<dbReference type="InterPro" id="IPR021078">
    <property type="entry name" value="Membrane-integrating_Mistic"/>
</dbReference>
<dbReference type="Gene3D" id="1.10.220.90">
    <property type="entry name" value="Mistic"/>
    <property type="match status" value="1"/>
</dbReference>
<accession>A0A1L3MNG6</accession>
<proteinExistence type="predicted"/>
<evidence type="ECO:0000313" key="1">
    <source>
        <dbReference type="EMBL" id="APH03889.1"/>
    </source>
</evidence>
<dbReference type="KEGG" id="bwh:A9C19_03435"/>
<dbReference type="OrthoDB" id="2898399at2"/>
<name>A0A1L3MNG6_9BACI</name>
<evidence type="ECO:0000313" key="2">
    <source>
        <dbReference type="Proteomes" id="UP000181936"/>
    </source>
</evidence>
<protein>
    <recommendedName>
        <fullName evidence="3">Atypical membrane-integrating protein (Mistic protein)</fullName>
    </recommendedName>
</protein>
<dbReference type="EMBL" id="CP016020">
    <property type="protein sequence ID" value="APH03889.1"/>
    <property type="molecule type" value="Genomic_DNA"/>
</dbReference>
<dbReference type="STRING" id="1547283.A9C19_03435"/>
<dbReference type="InterPro" id="IPR038193">
    <property type="entry name" value="Mistic_sf"/>
</dbReference>
<organism evidence="1 2">
    <name type="scientific">Bacillus weihaiensis</name>
    <dbReference type="NCBI Taxonomy" id="1547283"/>
    <lineage>
        <taxon>Bacteria</taxon>
        <taxon>Bacillati</taxon>
        <taxon>Bacillota</taxon>
        <taxon>Bacilli</taxon>
        <taxon>Bacillales</taxon>
        <taxon>Bacillaceae</taxon>
        <taxon>Bacillus</taxon>
    </lineage>
</organism>